<keyword evidence="3" id="KW-1185">Reference proteome</keyword>
<name>A0A7X0KMC2_9HYPH</name>
<feature type="transmembrane region" description="Helical" evidence="1">
    <location>
        <begin position="45"/>
        <end position="65"/>
    </location>
</feature>
<organism evidence="2 3">
    <name type="scientific">Aminobacter aganoensis</name>
    <dbReference type="NCBI Taxonomy" id="83264"/>
    <lineage>
        <taxon>Bacteria</taxon>
        <taxon>Pseudomonadati</taxon>
        <taxon>Pseudomonadota</taxon>
        <taxon>Alphaproteobacteria</taxon>
        <taxon>Hyphomicrobiales</taxon>
        <taxon>Phyllobacteriaceae</taxon>
        <taxon>Aminobacter</taxon>
    </lineage>
</organism>
<dbReference type="Pfam" id="PF09955">
    <property type="entry name" value="DUF2189"/>
    <property type="match status" value="1"/>
</dbReference>
<feature type="transmembrane region" description="Helical" evidence="1">
    <location>
        <begin position="71"/>
        <end position="93"/>
    </location>
</feature>
<feature type="transmembrane region" description="Helical" evidence="1">
    <location>
        <begin position="170"/>
        <end position="197"/>
    </location>
</feature>
<dbReference type="RefSeq" id="WP_055972100.1">
    <property type="nucleotide sequence ID" value="NZ_BAABEG010000001.1"/>
</dbReference>
<sequence length="290" mass="32129">MASFHVYAGATNTLEHPAIRRITVADVFDALRRGFDDFWDKPSHYVFLCLIYPIVGVFLITWTSGGNALQLIFPLMSGFALLGPFAGIGLYEISRRREQNLDTSWRHAFDVRLSPAIPAMVAIGIMLLVLFVAWLLVAQGLYAWLYGADAPQSTAAFFEDLFTTQRGWTLIVLGNLIGFLFALVVLCTTVVAFPLLLDCDVGAYAAVETSVRAVQSNPVPMLLWGLIVAVALLIGSLPFLAGLAVVIPVLGHATWHLYRKVVDVPADKKTPLPPANTERDDRHFPYWLRW</sequence>
<evidence type="ECO:0000256" key="1">
    <source>
        <dbReference type="SAM" id="Phobius"/>
    </source>
</evidence>
<proteinExistence type="predicted"/>
<reference evidence="2 3" key="1">
    <citation type="submission" date="2020-08" db="EMBL/GenBank/DDBJ databases">
        <title>Genomic Encyclopedia of Type Strains, Phase IV (KMG-IV): sequencing the most valuable type-strain genomes for metagenomic binning, comparative biology and taxonomic classification.</title>
        <authorList>
            <person name="Goeker M."/>
        </authorList>
    </citation>
    <scope>NUCLEOTIDE SEQUENCE [LARGE SCALE GENOMIC DNA]</scope>
    <source>
        <strain evidence="2 3">DSM 7051</strain>
    </source>
</reference>
<dbReference type="AlphaFoldDB" id="A0A7X0KMC2"/>
<evidence type="ECO:0000313" key="3">
    <source>
        <dbReference type="Proteomes" id="UP000536262"/>
    </source>
</evidence>
<accession>A0A7X0KMC2</accession>
<keyword evidence="1" id="KW-0472">Membrane</keyword>
<protein>
    <submittedName>
        <fullName evidence="2">Putative membrane protein</fullName>
    </submittedName>
</protein>
<keyword evidence="1" id="KW-0812">Transmembrane</keyword>
<keyword evidence="1" id="KW-1133">Transmembrane helix</keyword>
<dbReference type="EMBL" id="JACHOU010000010">
    <property type="protein sequence ID" value="MBB6355981.1"/>
    <property type="molecule type" value="Genomic_DNA"/>
</dbReference>
<evidence type="ECO:0000313" key="2">
    <source>
        <dbReference type="EMBL" id="MBB6355981.1"/>
    </source>
</evidence>
<feature type="transmembrane region" description="Helical" evidence="1">
    <location>
        <begin position="113"/>
        <end position="135"/>
    </location>
</feature>
<gene>
    <name evidence="2" type="ORF">GGR00_003786</name>
</gene>
<feature type="transmembrane region" description="Helical" evidence="1">
    <location>
        <begin position="222"/>
        <end position="250"/>
    </location>
</feature>
<dbReference type="Proteomes" id="UP000536262">
    <property type="component" value="Unassembled WGS sequence"/>
</dbReference>
<comment type="caution">
    <text evidence="2">The sequence shown here is derived from an EMBL/GenBank/DDBJ whole genome shotgun (WGS) entry which is preliminary data.</text>
</comment>
<dbReference type="InterPro" id="IPR018692">
    <property type="entry name" value="DUF2189"/>
</dbReference>